<name>A0AA95ND65_9BURK</name>
<evidence type="ECO:0000313" key="3">
    <source>
        <dbReference type="EMBL" id="WIT09918.1"/>
    </source>
</evidence>
<proteinExistence type="predicted"/>
<keyword evidence="4" id="KW-1185">Reference proteome</keyword>
<feature type="domain" description="Porin" evidence="2">
    <location>
        <begin position="11"/>
        <end position="265"/>
    </location>
</feature>
<dbReference type="GO" id="GO:0016020">
    <property type="term" value="C:membrane"/>
    <property type="evidence" value="ECO:0007669"/>
    <property type="project" value="InterPro"/>
</dbReference>
<evidence type="ECO:0000313" key="4">
    <source>
        <dbReference type="Proteomes" id="UP001177769"/>
    </source>
</evidence>
<dbReference type="AlphaFoldDB" id="A0AA95ND65"/>
<protein>
    <recommendedName>
        <fullName evidence="2">Porin domain-containing protein</fullName>
    </recommendedName>
</protein>
<feature type="region of interest" description="Disordered" evidence="1">
    <location>
        <begin position="1"/>
        <end position="22"/>
    </location>
</feature>
<sequence length="361" mass="38955">MGTNTDAAQYAGNGQVRGADKSWSGEVDSKLGVQGTFKANAMFSGTVQLLSKQNGEGNFTPELEWAFAKAQITPSLALRLGRMGGPFFAVSDFRDVGYANTWVRPPMDVYGQVPFSNFNGADLNFQTNTGLGTLSAQLFGGQGRTTVARTKVDFKKMLGFNATLEMDNGLSLRVGHLQGRLTAHTTTLAGLVALIRTTPFTSTANELDPTDKKATFTGLGATWDSGNWIVSGEYTQRRTDTYAADTDAWYLTLGHRIGKFTPYGTVSQLKHVDSNVTNVIPAATPQLAQLKATVDGFVASQHRAQKTWALGLRWDAYRNVALKAQVDRVKPDGPGFFINQQPGFGTGASVNVYSLAVDLVF</sequence>
<dbReference type="InterPro" id="IPR033900">
    <property type="entry name" value="Gram_neg_porin_domain"/>
</dbReference>
<dbReference type="GO" id="GO:0015288">
    <property type="term" value="F:porin activity"/>
    <property type="evidence" value="ECO:0007669"/>
    <property type="project" value="InterPro"/>
</dbReference>
<dbReference type="InterPro" id="IPR023614">
    <property type="entry name" value="Porin_dom_sf"/>
</dbReference>
<dbReference type="Pfam" id="PF13609">
    <property type="entry name" value="Porin_4"/>
    <property type="match status" value="1"/>
</dbReference>
<dbReference type="Gene3D" id="2.40.160.10">
    <property type="entry name" value="Porin"/>
    <property type="match status" value="1"/>
</dbReference>
<dbReference type="KEGG" id="pais:PFX98_13330"/>
<dbReference type="RefSeq" id="WP_285230988.1">
    <property type="nucleotide sequence ID" value="NZ_CP116346.1"/>
</dbReference>
<evidence type="ECO:0000259" key="2">
    <source>
        <dbReference type="Pfam" id="PF13609"/>
    </source>
</evidence>
<accession>A0AA95ND65</accession>
<dbReference type="SUPFAM" id="SSF56935">
    <property type="entry name" value="Porins"/>
    <property type="match status" value="1"/>
</dbReference>
<dbReference type="EMBL" id="CP116346">
    <property type="protein sequence ID" value="WIT09918.1"/>
    <property type="molecule type" value="Genomic_DNA"/>
</dbReference>
<gene>
    <name evidence="3" type="ORF">PFX98_13330</name>
</gene>
<evidence type="ECO:0000256" key="1">
    <source>
        <dbReference type="SAM" id="MobiDB-lite"/>
    </source>
</evidence>
<organism evidence="3 4">
    <name type="scientific">Paucibacter sediminis</name>
    <dbReference type="NCBI Taxonomy" id="3019553"/>
    <lineage>
        <taxon>Bacteria</taxon>
        <taxon>Pseudomonadati</taxon>
        <taxon>Pseudomonadota</taxon>
        <taxon>Betaproteobacteria</taxon>
        <taxon>Burkholderiales</taxon>
        <taxon>Sphaerotilaceae</taxon>
        <taxon>Roseateles</taxon>
    </lineage>
</organism>
<reference evidence="3" key="1">
    <citation type="submission" date="2023-01" db="EMBL/GenBank/DDBJ databases">
        <title>Whole genome sequence of Paucibacter sp. S2-9 isolated from pond sediment.</title>
        <authorList>
            <person name="Jung J.Y."/>
        </authorList>
    </citation>
    <scope>NUCLEOTIDE SEQUENCE</scope>
    <source>
        <strain evidence="3">S2-9</strain>
    </source>
</reference>
<dbReference type="Proteomes" id="UP001177769">
    <property type="component" value="Chromosome"/>
</dbReference>